<feature type="non-terminal residue" evidence="3">
    <location>
        <position position="133"/>
    </location>
</feature>
<gene>
    <name evidence="3" type="ORF">D0Y65_010164</name>
</gene>
<keyword evidence="1" id="KW-0479">Metal-binding</keyword>
<evidence type="ECO:0000259" key="2">
    <source>
        <dbReference type="Pfam" id="PF01179"/>
    </source>
</evidence>
<evidence type="ECO:0000256" key="1">
    <source>
        <dbReference type="RuleBase" id="RU000672"/>
    </source>
</evidence>
<dbReference type="Proteomes" id="UP000289340">
    <property type="component" value="Chromosome 4"/>
</dbReference>
<comment type="cofactor">
    <cofactor evidence="1">
        <name>Cu cation</name>
        <dbReference type="ChEBI" id="CHEBI:23378"/>
    </cofactor>
    <text evidence="1">Contains 1 topaquinone per subunit.</text>
</comment>
<keyword evidence="4" id="KW-1185">Reference proteome</keyword>
<dbReference type="InterPro" id="IPR000269">
    <property type="entry name" value="Cu_amine_oxidase"/>
</dbReference>
<dbReference type="GO" id="GO:0005507">
    <property type="term" value="F:copper ion binding"/>
    <property type="evidence" value="ECO:0007669"/>
    <property type="project" value="InterPro"/>
</dbReference>
<dbReference type="GO" id="GO:0009308">
    <property type="term" value="P:amine metabolic process"/>
    <property type="evidence" value="ECO:0007669"/>
    <property type="project" value="UniProtKB-UniRule"/>
</dbReference>
<keyword evidence="1" id="KW-0801">TPQ</keyword>
<dbReference type="GO" id="GO:0048038">
    <property type="term" value="F:quinone binding"/>
    <property type="evidence" value="ECO:0007669"/>
    <property type="project" value="InterPro"/>
</dbReference>
<dbReference type="EC" id="1.4.3.-" evidence="1"/>
<evidence type="ECO:0000313" key="4">
    <source>
        <dbReference type="Proteomes" id="UP000289340"/>
    </source>
</evidence>
<dbReference type="AlphaFoldDB" id="A0A445L293"/>
<dbReference type="EMBL" id="QZWG01000004">
    <property type="protein sequence ID" value="RZC17210.1"/>
    <property type="molecule type" value="Genomic_DNA"/>
</dbReference>
<proteinExistence type="inferred from homology"/>
<evidence type="ECO:0000313" key="3">
    <source>
        <dbReference type="EMBL" id="RZC17210.1"/>
    </source>
</evidence>
<accession>A0A445L293</accession>
<dbReference type="Pfam" id="PF01179">
    <property type="entry name" value="Cu_amine_oxid"/>
    <property type="match status" value="1"/>
</dbReference>
<dbReference type="GO" id="GO:0008131">
    <property type="term" value="F:primary methylamine oxidase activity"/>
    <property type="evidence" value="ECO:0007669"/>
    <property type="project" value="InterPro"/>
</dbReference>
<feature type="domain" description="Copper amine oxidase catalytic" evidence="2">
    <location>
        <begin position="13"/>
        <end position="111"/>
    </location>
</feature>
<dbReference type="Gene3D" id="2.70.98.20">
    <property type="entry name" value="Copper amine oxidase, catalytic domain"/>
    <property type="match status" value="1"/>
</dbReference>
<dbReference type="SUPFAM" id="SSF49998">
    <property type="entry name" value="Amine oxidase catalytic domain"/>
    <property type="match status" value="1"/>
</dbReference>
<organism evidence="3 4">
    <name type="scientific">Glycine soja</name>
    <name type="common">Wild soybean</name>
    <dbReference type="NCBI Taxonomy" id="3848"/>
    <lineage>
        <taxon>Eukaryota</taxon>
        <taxon>Viridiplantae</taxon>
        <taxon>Streptophyta</taxon>
        <taxon>Embryophyta</taxon>
        <taxon>Tracheophyta</taxon>
        <taxon>Spermatophyta</taxon>
        <taxon>Magnoliopsida</taxon>
        <taxon>eudicotyledons</taxon>
        <taxon>Gunneridae</taxon>
        <taxon>Pentapetalae</taxon>
        <taxon>rosids</taxon>
        <taxon>fabids</taxon>
        <taxon>Fabales</taxon>
        <taxon>Fabaceae</taxon>
        <taxon>Papilionoideae</taxon>
        <taxon>50 kb inversion clade</taxon>
        <taxon>NPAAA clade</taxon>
        <taxon>indigoferoid/millettioid clade</taxon>
        <taxon>Phaseoleae</taxon>
        <taxon>Glycine</taxon>
        <taxon>Glycine subgen. Soja</taxon>
    </lineage>
</organism>
<dbReference type="InterPro" id="IPR015798">
    <property type="entry name" value="Cu_amine_oxidase_C"/>
</dbReference>
<comment type="caution">
    <text evidence="3">The sequence shown here is derived from an EMBL/GenBank/DDBJ whole genome shotgun (WGS) entry which is preliminary data.</text>
</comment>
<keyword evidence="1" id="KW-0560">Oxidoreductase</keyword>
<dbReference type="PANTHER" id="PTHR10638">
    <property type="entry name" value="COPPER AMINE OXIDASE"/>
    <property type="match status" value="1"/>
</dbReference>
<sequence length="133" mass="15267">MFGAEAMVDYFVVEVNIKVEEPGEKNVHNNAFYAEETLLRSELEAMRDCNSLTARHWVVRNTRTCNRTGQLTSYKLVHGSNCLPLAGSEAKFLRRAAFLKHNFWVTTYSRRVGEGLATWVKQNRCLEEINVVL</sequence>
<comment type="similarity">
    <text evidence="1">Belongs to the copper/topaquinone oxidase family.</text>
</comment>
<comment type="PTM">
    <text evidence="1">Topaquinone (TPQ) is generated by copper-dependent autoxidation of a specific tyrosyl residue.</text>
</comment>
<protein>
    <recommendedName>
        <fullName evidence="1">Amine oxidase</fullName>
        <ecNumber evidence="1">1.4.3.-</ecNumber>
    </recommendedName>
</protein>
<dbReference type="PANTHER" id="PTHR10638:SF93">
    <property type="entry name" value="AMINE OXIDASE"/>
    <property type="match status" value="1"/>
</dbReference>
<reference evidence="3 4" key="1">
    <citation type="submission" date="2018-09" db="EMBL/GenBank/DDBJ databases">
        <title>A high-quality reference genome of wild soybean provides a powerful tool to mine soybean genomes.</title>
        <authorList>
            <person name="Xie M."/>
            <person name="Chung C.Y.L."/>
            <person name="Li M.-W."/>
            <person name="Wong F.-L."/>
            <person name="Chan T.-F."/>
            <person name="Lam H.-M."/>
        </authorList>
    </citation>
    <scope>NUCLEOTIDE SEQUENCE [LARGE SCALE GENOMIC DNA]</scope>
    <source>
        <strain evidence="4">cv. W05</strain>
        <tissue evidence="3">Hypocotyl of etiolated seedlings</tissue>
    </source>
</reference>
<name>A0A445L293_GLYSO</name>
<keyword evidence="1" id="KW-0186">Copper</keyword>
<dbReference type="InterPro" id="IPR036460">
    <property type="entry name" value="Cu_amine_oxidase_C_sf"/>
</dbReference>